<evidence type="ECO:0000313" key="9">
    <source>
        <dbReference type="Proteomes" id="UP000440367"/>
    </source>
</evidence>
<evidence type="ECO:0000313" key="11">
    <source>
        <dbReference type="Proteomes" id="UP000441208"/>
    </source>
</evidence>
<evidence type="ECO:0000313" key="8">
    <source>
        <dbReference type="Proteomes" id="UP000437068"/>
    </source>
</evidence>
<dbReference type="Proteomes" id="UP000433483">
    <property type="component" value="Unassembled WGS sequence"/>
</dbReference>
<organism evidence="6 8">
    <name type="scientific">Phytophthora fragariae</name>
    <dbReference type="NCBI Taxonomy" id="53985"/>
    <lineage>
        <taxon>Eukaryota</taxon>
        <taxon>Sar</taxon>
        <taxon>Stramenopiles</taxon>
        <taxon>Oomycota</taxon>
        <taxon>Peronosporomycetes</taxon>
        <taxon>Peronosporales</taxon>
        <taxon>Peronosporaceae</taxon>
        <taxon>Phytophthora</taxon>
    </lineage>
</organism>
<dbReference type="EMBL" id="QXFX01002724">
    <property type="protein sequence ID" value="KAE9074231.1"/>
    <property type="molecule type" value="Genomic_DNA"/>
</dbReference>
<dbReference type="Proteomes" id="UP000441208">
    <property type="component" value="Unassembled WGS sequence"/>
</dbReference>
<evidence type="ECO:0000313" key="2">
    <source>
        <dbReference type="EMBL" id="KAE9079097.1"/>
    </source>
</evidence>
<dbReference type="Proteomes" id="UP000440367">
    <property type="component" value="Unassembled WGS sequence"/>
</dbReference>
<comment type="caution">
    <text evidence="6">The sequence shown here is derived from an EMBL/GenBank/DDBJ whole genome shotgun (WGS) entry which is preliminary data.</text>
</comment>
<evidence type="ECO:0000313" key="5">
    <source>
        <dbReference type="EMBL" id="KAE9221332.1"/>
    </source>
</evidence>
<keyword evidence="7" id="KW-1185">Reference proteome</keyword>
<accession>A0A6A4C0X4</accession>
<dbReference type="Proteomes" id="UP000440732">
    <property type="component" value="Unassembled WGS sequence"/>
</dbReference>
<dbReference type="OrthoDB" id="130703at2759"/>
<sequence length="227" mass="25982">MDESRRKYTCGLQLVENGMLIRRAATKEGMPFEIFRSRSSGEVPVACHIEPTLIFLSPGVNRGLLQVIGHRAARALCVRFAELRFLIRKAAIVSSSRPVTPTFPDRIFVQRWSKQHSRSITFRQERVLEGCRAEASTVKAMHYYYDNLEAVLDSLMPRDRPSQIWNCDKRAFALKFAASNAPSRQKETLLTCGAMRTTSWSALMLPAFTFRQRISIRGRAEKWNGRK</sequence>
<evidence type="ECO:0000313" key="10">
    <source>
        <dbReference type="Proteomes" id="UP000440732"/>
    </source>
</evidence>
<protein>
    <submittedName>
        <fullName evidence="6">Uncharacterized protein</fullName>
    </submittedName>
</protein>
<reference evidence="7 8" key="1">
    <citation type="submission" date="2018-08" db="EMBL/GenBank/DDBJ databases">
        <title>Genomic investigation of the strawberry pathogen Phytophthora fragariae indicates pathogenicity is determined by transcriptional variation in three key races.</title>
        <authorList>
            <person name="Adams T.M."/>
            <person name="Armitage A.D."/>
            <person name="Sobczyk M.K."/>
            <person name="Bates H.J."/>
            <person name="Dunwell J.M."/>
            <person name="Nellist C.F."/>
            <person name="Harrison R.J."/>
        </authorList>
    </citation>
    <scope>NUCLEOTIDE SEQUENCE [LARGE SCALE GENOMIC DNA]</scope>
    <source>
        <strain evidence="6 8">A4</strain>
        <strain evidence="5 9">BC-1</strain>
        <strain evidence="4 7">NOV-27</strain>
        <strain evidence="3 10">NOV-5</strain>
        <strain evidence="2 11">NOV-71</strain>
        <strain evidence="1 12">ONT-3</strain>
    </source>
</reference>
<dbReference type="AlphaFoldDB" id="A0A6A4C0X4"/>
<evidence type="ECO:0000313" key="3">
    <source>
        <dbReference type="EMBL" id="KAE9100655.1"/>
    </source>
</evidence>
<dbReference type="EMBL" id="QXGB01002260">
    <property type="protein sequence ID" value="KAE9179755.1"/>
    <property type="molecule type" value="Genomic_DNA"/>
</dbReference>
<dbReference type="EMBL" id="QXGE01002247">
    <property type="protein sequence ID" value="KAE9283538.1"/>
    <property type="molecule type" value="Genomic_DNA"/>
</dbReference>
<dbReference type="EMBL" id="QXFZ01002246">
    <property type="protein sequence ID" value="KAE9079097.1"/>
    <property type="molecule type" value="Genomic_DNA"/>
</dbReference>
<proteinExistence type="predicted"/>
<dbReference type="EMBL" id="QXGD01000885">
    <property type="protein sequence ID" value="KAE9221332.1"/>
    <property type="molecule type" value="Genomic_DNA"/>
</dbReference>
<evidence type="ECO:0000313" key="7">
    <source>
        <dbReference type="Proteomes" id="UP000433483"/>
    </source>
</evidence>
<gene>
    <name evidence="6" type="ORF">PF001_g22798</name>
    <name evidence="5" type="ORF">PF002_g15616</name>
    <name evidence="4" type="ORF">PF005_g23567</name>
    <name evidence="3" type="ORF">PF006_g22852</name>
    <name evidence="2" type="ORF">PF007_g23590</name>
    <name evidence="1" type="ORF">PF010_g24763</name>
</gene>
<dbReference type="EMBL" id="QXGA01002279">
    <property type="protein sequence ID" value="KAE9100655.1"/>
    <property type="molecule type" value="Genomic_DNA"/>
</dbReference>
<dbReference type="Proteomes" id="UP000437068">
    <property type="component" value="Unassembled WGS sequence"/>
</dbReference>
<name>A0A6A4C0X4_9STRA</name>
<evidence type="ECO:0000313" key="12">
    <source>
        <dbReference type="Proteomes" id="UP000488956"/>
    </source>
</evidence>
<dbReference type="Proteomes" id="UP000488956">
    <property type="component" value="Unassembled WGS sequence"/>
</dbReference>
<evidence type="ECO:0000313" key="1">
    <source>
        <dbReference type="EMBL" id="KAE9074231.1"/>
    </source>
</evidence>
<evidence type="ECO:0000313" key="4">
    <source>
        <dbReference type="EMBL" id="KAE9179755.1"/>
    </source>
</evidence>
<evidence type="ECO:0000313" key="6">
    <source>
        <dbReference type="EMBL" id="KAE9283538.1"/>
    </source>
</evidence>